<dbReference type="EMBL" id="JBHTBN010000001">
    <property type="protein sequence ID" value="MFC7356524.1"/>
    <property type="molecule type" value="Genomic_DNA"/>
</dbReference>
<dbReference type="Pfam" id="PF03544">
    <property type="entry name" value="TonB_C"/>
    <property type="match status" value="1"/>
</dbReference>
<protein>
    <submittedName>
        <fullName evidence="3">Energy transducer TonB</fullName>
    </submittedName>
</protein>
<comment type="caution">
    <text evidence="3">The sequence shown here is derived from an EMBL/GenBank/DDBJ whole genome shotgun (WGS) entry which is preliminary data.</text>
</comment>
<organism evidence="3 4">
    <name type="scientific">Jejudonia soesokkakensis</name>
    <dbReference type="NCBI Taxonomy" id="1323432"/>
    <lineage>
        <taxon>Bacteria</taxon>
        <taxon>Pseudomonadati</taxon>
        <taxon>Bacteroidota</taxon>
        <taxon>Flavobacteriia</taxon>
        <taxon>Flavobacteriales</taxon>
        <taxon>Flavobacteriaceae</taxon>
        <taxon>Jejudonia</taxon>
    </lineage>
</organism>
<proteinExistence type="predicted"/>
<feature type="signal peptide" evidence="1">
    <location>
        <begin position="1"/>
        <end position="18"/>
    </location>
</feature>
<dbReference type="Proteomes" id="UP001596415">
    <property type="component" value="Unassembled WGS sequence"/>
</dbReference>
<feature type="domain" description="TonB C-terminal" evidence="2">
    <location>
        <begin position="76"/>
        <end position="135"/>
    </location>
</feature>
<keyword evidence="1" id="KW-0732">Signal</keyword>
<dbReference type="InterPro" id="IPR037682">
    <property type="entry name" value="TonB_C"/>
</dbReference>
<keyword evidence="4" id="KW-1185">Reference proteome</keyword>
<name>A0ABW2MTA9_9FLAO</name>
<evidence type="ECO:0000313" key="3">
    <source>
        <dbReference type="EMBL" id="MFC7356524.1"/>
    </source>
</evidence>
<evidence type="ECO:0000259" key="2">
    <source>
        <dbReference type="Pfam" id="PF03544"/>
    </source>
</evidence>
<evidence type="ECO:0000256" key="1">
    <source>
        <dbReference type="SAM" id="SignalP"/>
    </source>
</evidence>
<gene>
    <name evidence="3" type="ORF">ACFQO1_02405</name>
</gene>
<evidence type="ECO:0000313" key="4">
    <source>
        <dbReference type="Proteomes" id="UP001596415"/>
    </source>
</evidence>
<dbReference type="SUPFAM" id="SSF74653">
    <property type="entry name" value="TolA/TonB C-terminal domain"/>
    <property type="match status" value="1"/>
</dbReference>
<dbReference type="RefSeq" id="WP_380216350.1">
    <property type="nucleotide sequence ID" value="NZ_JBHTBN010000001.1"/>
</dbReference>
<feature type="chain" id="PRO_5047501507" evidence="1">
    <location>
        <begin position="19"/>
        <end position="148"/>
    </location>
</feature>
<dbReference type="Gene3D" id="3.30.1150.10">
    <property type="match status" value="1"/>
</dbReference>
<accession>A0ABW2MTA9</accession>
<reference evidence="4" key="1">
    <citation type="journal article" date="2019" name="Int. J. Syst. Evol. Microbiol.">
        <title>The Global Catalogue of Microorganisms (GCM) 10K type strain sequencing project: providing services to taxonomists for standard genome sequencing and annotation.</title>
        <authorList>
            <consortium name="The Broad Institute Genomics Platform"/>
            <consortium name="The Broad Institute Genome Sequencing Center for Infectious Disease"/>
            <person name="Wu L."/>
            <person name="Ma J."/>
        </authorList>
    </citation>
    <scope>NUCLEOTIDE SEQUENCE [LARGE SCALE GENOMIC DNA]</scope>
    <source>
        <strain evidence="4">CGMCC 1.16306</strain>
    </source>
</reference>
<sequence>MRLSLLIILLIFAAPVFAQDSSTVIEIPPIYSGCEGYDNNKDRKACMSTNMQRFVAAHFNTELYFTENLEAGDYKISVVFVVDKEGNIDRVDAKGPTQNLENEAKRVVKSVPQMKPGMQKGIPVRVLYNLPIKFRVTKKDVRKRKRKN</sequence>